<comment type="cofactor">
    <cofactor evidence="6">
        <name>a divalent metal cation</name>
        <dbReference type="ChEBI" id="CHEBI:60240"/>
    </cofactor>
</comment>
<sequence>MQYISITTDEALNAYCAQLAKAQAIAVDTEFVRTRTLYPQLGLIQIYDGLQIALIDPLEINDFSALKDILTDGNIVKVLHSCSEDIETFICALNIVPSPIFDSQFAAAITGMGPSLGYAKLVETMLGVQVDKGESRTDWLARPLSPEQCQYAAYDVLYLFQLYPALRDKTIAQDRQAWVFAEMDNLVRKKQSHIPYDLLYLNIKNNWHVTGKSLYVLQQLTAWRAKEAQQRDLALNFVVREANLLEVAKNLPTSRNALHQIAGLTPQEIRINGQAMLDIVEAAHRVDESEYPQAVERLVDFPRFKKVAAGVRQVCVQSAEKIAVPVELIGSKKQINQLIKWCWLRDDDTRAQGLQPDLLEGWRGQYLRAQLSQVDGLNIPEPTHA</sequence>
<keyword evidence="5 6" id="KW-0269">Exonuclease</keyword>
<keyword evidence="4 6" id="KW-0378">Hydrolase</keyword>
<comment type="subcellular location">
    <subcellularLocation>
        <location evidence="6">Cytoplasm</location>
    </subcellularLocation>
</comment>
<dbReference type="OrthoDB" id="9800549at2"/>
<dbReference type="NCBIfam" id="TIGR01388">
    <property type="entry name" value="rnd"/>
    <property type="match status" value="1"/>
</dbReference>
<keyword evidence="2 6" id="KW-0819">tRNA processing</keyword>
<evidence type="ECO:0000313" key="9">
    <source>
        <dbReference type="Proteomes" id="UP000006322"/>
    </source>
</evidence>
<keyword evidence="9" id="KW-1185">Reference proteome</keyword>
<protein>
    <recommendedName>
        <fullName evidence="6">Ribonuclease D</fullName>
        <shortName evidence="6">RNase D</shortName>
        <ecNumber evidence="6">3.1.13.5</ecNumber>
    </recommendedName>
</protein>
<evidence type="ECO:0000256" key="3">
    <source>
        <dbReference type="ARBA" id="ARBA00022722"/>
    </source>
</evidence>
<dbReference type="InterPro" id="IPR002121">
    <property type="entry name" value="HRDC_dom"/>
</dbReference>
<comment type="function">
    <text evidence="6">Exonuclease involved in the 3' processing of various precursor tRNAs. Initiates hydrolysis at the 3'-terminus of an RNA molecule and releases 5'-mononucleotides.</text>
</comment>
<dbReference type="PROSITE" id="PS50967">
    <property type="entry name" value="HRDC"/>
    <property type="match status" value="1"/>
</dbReference>
<dbReference type="GO" id="GO:0000166">
    <property type="term" value="F:nucleotide binding"/>
    <property type="evidence" value="ECO:0007669"/>
    <property type="project" value="InterPro"/>
</dbReference>
<dbReference type="PANTHER" id="PTHR47649">
    <property type="entry name" value="RIBONUCLEASE D"/>
    <property type="match status" value="1"/>
</dbReference>
<dbReference type="PANTHER" id="PTHR47649:SF1">
    <property type="entry name" value="RIBONUCLEASE D"/>
    <property type="match status" value="1"/>
</dbReference>
<dbReference type="InterPro" id="IPR051086">
    <property type="entry name" value="RNase_D-like"/>
</dbReference>
<comment type="similarity">
    <text evidence="6">Belongs to the RNase D family.</text>
</comment>
<dbReference type="RefSeq" id="WP_007103395.1">
    <property type="nucleotide sequence ID" value="NZ_BAER01000017.1"/>
</dbReference>
<dbReference type="Proteomes" id="UP000006322">
    <property type="component" value="Unassembled WGS sequence"/>
</dbReference>
<comment type="catalytic activity">
    <reaction evidence="6">
        <text>Exonucleolytic cleavage that removes extra residues from the 3'-terminus of tRNA to produce 5'-mononucleotides.</text>
        <dbReference type="EC" id="3.1.13.5"/>
    </reaction>
</comment>
<name>K6Z5V2_9ALTE</name>
<dbReference type="SMART" id="SM00474">
    <property type="entry name" value="35EXOc"/>
    <property type="match status" value="1"/>
</dbReference>
<dbReference type="GO" id="GO:0033890">
    <property type="term" value="F:ribonuclease D activity"/>
    <property type="evidence" value="ECO:0007669"/>
    <property type="project" value="UniProtKB-UniRule"/>
</dbReference>
<organism evidence="8 9">
    <name type="scientific">Paraglaciecola polaris LMG 21857</name>
    <dbReference type="NCBI Taxonomy" id="1129793"/>
    <lineage>
        <taxon>Bacteria</taxon>
        <taxon>Pseudomonadati</taxon>
        <taxon>Pseudomonadota</taxon>
        <taxon>Gammaproteobacteria</taxon>
        <taxon>Alteromonadales</taxon>
        <taxon>Alteromonadaceae</taxon>
        <taxon>Paraglaciecola</taxon>
    </lineage>
</organism>
<evidence type="ECO:0000256" key="6">
    <source>
        <dbReference type="HAMAP-Rule" id="MF_01899"/>
    </source>
</evidence>
<keyword evidence="3 6" id="KW-0540">Nuclease</keyword>
<dbReference type="Gene3D" id="1.10.150.80">
    <property type="entry name" value="HRDC domain"/>
    <property type="match status" value="2"/>
</dbReference>
<accession>K6Z5V2</accession>
<dbReference type="SUPFAM" id="SSF53098">
    <property type="entry name" value="Ribonuclease H-like"/>
    <property type="match status" value="1"/>
</dbReference>
<evidence type="ECO:0000256" key="4">
    <source>
        <dbReference type="ARBA" id="ARBA00022801"/>
    </source>
</evidence>
<dbReference type="Pfam" id="PF00570">
    <property type="entry name" value="HRDC"/>
    <property type="match status" value="1"/>
</dbReference>
<dbReference type="GO" id="GO:0042780">
    <property type="term" value="P:tRNA 3'-end processing"/>
    <property type="evidence" value="ECO:0007669"/>
    <property type="project" value="UniProtKB-UniRule"/>
</dbReference>
<evidence type="ECO:0000256" key="2">
    <source>
        <dbReference type="ARBA" id="ARBA00022694"/>
    </source>
</evidence>
<dbReference type="InterPro" id="IPR002562">
    <property type="entry name" value="3'-5'_exonuclease_dom"/>
</dbReference>
<dbReference type="EMBL" id="BAER01000017">
    <property type="protein sequence ID" value="GAC31591.1"/>
    <property type="molecule type" value="Genomic_DNA"/>
</dbReference>
<evidence type="ECO:0000256" key="1">
    <source>
        <dbReference type="ARBA" id="ARBA00022490"/>
    </source>
</evidence>
<dbReference type="AlphaFoldDB" id="K6Z5V2"/>
<dbReference type="CDD" id="cd06142">
    <property type="entry name" value="RNaseD_exo"/>
    <property type="match status" value="1"/>
</dbReference>
<dbReference type="InterPro" id="IPR048579">
    <property type="entry name" value="RNAseD_HRDC_C"/>
</dbReference>
<evidence type="ECO:0000259" key="7">
    <source>
        <dbReference type="PROSITE" id="PS50967"/>
    </source>
</evidence>
<dbReference type="SUPFAM" id="SSF47819">
    <property type="entry name" value="HRDC-like"/>
    <property type="match status" value="2"/>
</dbReference>
<evidence type="ECO:0000256" key="5">
    <source>
        <dbReference type="ARBA" id="ARBA00022839"/>
    </source>
</evidence>
<proteinExistence type="inferred from homology"/>
<dbReference type="EC" id="3.1.13.5" evidence="6"/>
<dbReference type="InterPro" id="IPR044876">
    <property type="entry name" value="HRDC_dom_sf"/>
</dbReference>
<dbReference type="Gene3D" id="3.30.420.10">
    <property type="entry name" value="Ribonuclease H-like superfamily/Ribonuclease H"/>
    <property type="match status" value="1"/>
</dbReference>
<dbReference type="GO" id="GO:0003676">
    <property type="term" value="F:nucleic acid binding"/>
    <property type="evidence" value="ECO:0007669"/>
    <property type="project" value="InterPro"/>
</dbReference>
<dbReference type="SMART" id="SM00341">
    <property type="entry name" value="HRDC"/>
    <property type="match status" value="1"/>
</dbReference>
<dbReference type="GO" id="GO:0005737">
    <property type="term" value="C:cytoplasm"/>
    <property type="evidence" value="ECO:0007669"/>
    <property type="project" value="UniProtKB-SubCell"/>
</dbReference>
<gene>
    <name evidence="6 8" type="primary">rnd</name>
    <name evidence="8" type="ORF">GPLA_0675</name>
</gene>
<comment type="caution">
    <text evidence="8">The sequence shown here is derived from an EMBL/GenBank/DDBJ whole genome shotgun (WGS) entry which is preliminary data.</text>
</comment>
<feature type="domain" description="HRDC" evidence="7">
    <location>
        <begin position="210"/>
        <end position="290"/>
    </location>
</feature>
<dbReference type="InterPro" id="IPR012337">
    <property type="entry name" value="RNaseH-like_sf"/>
</dbReference>
<keyword evidence="1 6" id="KW-0963">Cytoplasm</keyword>
<dbReference type="InterPro" id="IPR010997">
    <property type="entry name" value="HRDC-like_sf"/>
</dbReference>
<dbReference type="Pfam" id="PF21293">
    <property type="entry name" value="RNAseD_HRDC_C"/>
    <property type="match status" value="1"/>
</dbReference>
<dbReference type="Pfam" id="PF01612">
    <property type="entry name" value="DNA_pol_A_exo1"/>
    <property type="match status" value="1"/>
</dbReference>
<dbReference type="InterPro" id="IPR006292">
    <property type="entry name" value="RNase_D"/>
</dbReference>
<evidence type="ECO:0000313" key="8">
    <source>
        <dbReference type="EMBL" id="GAC31591.1"/>
    </source>
</evidence>
<dbReference type="GO" id="GO:0008408">
    <property type="term" value="F:3'-5' exonuclease activity"/>
    <property type="evidence" value="ECO:0007669"/>
    <property type="project" value="InterPro"/>
</dbReference>
<dbReference type="InterPro" id="IPR036397">
    <property type="entry name" value="RNaseH_sf"/>
</dbReference>
<dbReference type="HAMAP" id="MF_01899">
    <property type="entry name" value="RNase_D"/>
    <property type="match status" value="1"/>
</dbReference>
<dbReference type="STRING" id="1129793.GPLA_0675"/>
<reference evidence="9" key="1">
    <citation type="journal article" date="2014" name="Environ. Microbiol.">
        <title>Comparative genomics of the marine bacterial genus Glaciecola reveals the high degree of genomic diversity and genomic characteristic for cold adaptation.</title>
        <authorList>
            <person name="Qin Q.L."/>
            <person name="Xie B.B."/>
            <person name="Yu Y."/>
            <person name="Shu Y.L."/>
            <person name="Rong J.C."/>
            <person name="Zhang Y.J."/>
            <person name="Zhao D.L."/>
            <person name="Chen X.L."/>
            <person name="Zhang X.Y."/>
            <person name="Chen B."/>
            <person name="Zhou B.C."/>
            <person name="Zhang Y.Z."/>
        </authorList>
    </citation>
    <scope>NUCLEOTIDE SEQUENCE [LARGE SCALE GENOMIC DNA]</scope>
    <source>
        <strain evidence="9">LMG 21857</strain>
    </source>
</reference>